<gene>
    <name evidence="1" type="ORF">TCMB3V08_LOCUS6634</name>
</gene>
<reference evidence="1" key="1">
    <citation type="submission" date="2020-11" db="EMBL/GenBank/DDBJ databases">
        <authorList>
            <person name="Tran Van P."/>
        </authorList>
    </citation>
    <scope>NUCLEOTIDE SEQUENCE</scope>
</reference>
<organism evidence="1">
    <name type="scientific">Timema californicum</name>
    <name type="common">California timema</name>
    <name type="synonym">Walking stick</name>
    <dbReference type="NCBI Taxonomy" id="61474"/>
    <lineage>
        <taxon>Eukaryota</taxon>
        <taxon>Metazoa</taxon>
        <taxon>Ecdysozoa</taxon>
        <taxon>Arthropoda</taxon>
        <taxon>Hexapoda</taxon>
        <taxon>Insecta</taxon>
        <taxon>Pterygota</taxon>
        <taxon>Neoptera</taxon>
        <taxon>Polyneoptera</taxon>
        <taxon>Phasmatodea</taxon>
        <taxon>Timematodea</taxon>
        <taxon>Timematoidea</taxon>
        <taxon>Timematidae</taxon>
        <taxon>Timema</taxon>
    </lineage>
</organism>
<dbReference type="AlphaFoldDB" id="A0A7R9J7D4"/>
<proteinExistence type="predicted"/>
<evidence type="ECO:0000313" key="1">
    <source>
        <dbReference type="EMBL" id="CAD7574014.1"/>
    </source>
</evidence>
<name>A0A7R9J7D4_TIMCA</name>
<accession>A0A7R9J7D4</accession>
<dbReference type="EMBL" id="OE182021">
    <property type="protein sequence ID" value="CAD7574014.1"/>
    <property type="molecule type" value="Genomic_DNA"/>
</dbReference>
<sequence>MEQYGSIGKILVAETRHCACPAKPRRCLDCQTSRAFSVLLARDSESSSGGLEPLFHAGPIDSNSVVACNSSSIPALDFSSWKEAI</sequence>
<protein>
    <submittedName>
        <fullName evidence="1">(California timema) hypothetical protein</fullName>
    </submittedName>
</protein>